<dbReference type="OrthoDB" id="251692at2"/>
<evidence type="ECO:0000313" key="3">
    <source>
        <dbReference type="Proteomes" id="UP000187735"/>
    </source>
</evidence>
<keyword evidence="1" id="KW-0812">Transmembrane</keyword>
<sequence>MKMKSNQKAITLIVAGTVAVLVGAFVLPSPAVGKWVVGVGAIVGLASLYFLRAKTAAPAGTLAAERENLQQEREEFERWQKAQAAVFQTQSSRIEERNRDLLERSARFQELAEYPACDHKALVEHSTSAQFSAQDQQVNLLLEREAERVYEKIRKNDYTVNGVVDLSTIRGEVLDLIQRVARIYSPNSANPLLETSFEQLARSVSRICLHSLVLLEQLPLDVKRYTINELHGYLRKAIQGYGAYQQVAPWLKHLSRSAYAGRIVAGANPVTLGAWWLASEIGRRGTQKMVENVVDRQAVAALHDFITIIGTEVANVYGPGYRQRDAAWVYGSELAELVSRFPISRDSLVHALRELTALPLRSEYDRIYLYRCIANHRAAGLRLADSAGLTRAAREDIAKRLEHFYRNHVHGQTPEVRSEWQNDVESRLDLKLHFGEPGEVSTAHSDERAEAALRSVHAFLVSTLELKPDVAADLAGASDLMPSVALPRRSPLLQELAEARSDVRFEPPDLDPSAEITKTFLQSLMSCVIRSEKSDPHVEELLIETACYFRRTRDESETLLHDCFRQELKLRIVDSYDLPQLDGLMARSILAELLDDEEVVAIFDGVSLKQAGTLHRDDSLALVVIQHAHDVHQRRAALVSAEPDGSGIWASTSSIAITRDKGLFSDDCVISGGEWRRSDVHVADAITLSGSISGGGYKRFFDPVLSLVK</sequence>
<protein>
    <submittedName>
        <fullName evidence="2">Uncharacterized protein</fullName>
    </submittedName>
</protein>
<keyword evidence="3" id="KW-1185">Reference proteome</keyword>
<accession>A0A1P8WHV9</accession>
<evidence type="ECO:0000313" key="2">
    <source>
        <dbReference type="EMBL" id="APZ93649.1"/>
    </source>
</evidence>
<dbReference type="KEGG" id="fmr:Fuma_03267"/>
<name>A0A1P8WHV9_9PLAN</name>
<dbReference type="RefSeq" id="WP_077025081.1">
    <property type="nucleotide sequence ID" value="NZ_CP017641.1"/>
</dbReference>
<organism evidence="2 3">
    <name type="scientific">Fuerstiella marisgermanici</name>
    <dbReference type="NCBI Taxonomy" id="1891926"/>
    <lineage>
        <taxon>Bacteria</taxon>
        <taxon>Pseudomonadati</taxon>
        <taxon>Planctomycetota</taxon>
        <taxon>Planctomycetia</taxon>
        <taxon>Planctomycetales</taxon>
        <taxon>Planctomycetaceae</taxon>
        <taxon>Fuerstiella</taxon>
    </lineage>
</organism>
<evidence type="ECO:0000256" key="1">
    <source>
        <dbReference type="SAM" id="Phobius"/>
    </source>
</evidence>
<dbReference type="AlphaFoldDB" id="A0A1P8WHV9"/>
<proteinExistence type="predicted"/>
<feature type="transmembrane region" description="Helical" evidence="1">
    <location>
        <begin position="33"/>
        <end position="51"/>
    </location>
</feature>
<dbReference type="Proteomes" id="UP000187735">
    <property type="component" value="Chromosome"/>
</dbReference>
<dbReference type="EMBL" id="CP017641">
    <property type="protein sequence ID" value="APZ93649.1"/>
    <property type="molecule type" value="Genomic_DNA"/>
</dbReference>
<gene>
    <name evidence="2" type="ORF">Fuma_03267</name>
</gene>
<feature type="transmembrane region" description="Helical" evidence="1">
    <location>
        <begin position="9"/>
        <end position="27"/>
    </location>
</feature>
<keyword evidence="1" id="KW-1133">Transmembrane helix</keyword>
<reference evidence="2 3" key="1">
    <citation type="journal article" date="2016" name="Front. Microbiol.">
        <title>Fuerstia marisgermanicae gen. nov., sp. nov., an Unusual Member of the Phylum Planctomycetes from the German Wadden Sea.</title>
        <authorList>
            <person name="Kohn T."/>
            <person name="Heuer A."/>
            <person name="Jogler M."/>
            <person name="Vollmers J."/>
            <person name="Boedeker C."/>
            <person name="Bunk B."/>
            <person name="Rast P."/>
            <person name="Borchert D."/>
            <person name="Glockner I."/>
            <person name="Freese H.M."/>
            <person name="Klenk H.P."/>
            <person name="Overmann J."/>
            <person name="Kaster A.K."/>
            <person name="Rohde M."/>
            <person name="Wiegand S."/>
            <person name="Jogler C."/>
        </authorList>
    </citation>
    <scope>NUCLEOTIDE SEQUENCE [LARGE SCALE GENOMIC DNA]</scope>
    <source>
        <strain evidence="2 3">NH11</strain>
    </source>
</reference>
<keyword evidence="1" id="KW-0472">Membrane</keyword>